<name>A0A1J1IBV1_9DIPT</name>
<dbReference type="Proteomes" id="UP000183832">
    <property type="component" value="Unassembled WGS sequence"/>
</dbReference>
<dbReference type="AlphaFoldDB" id="A0A1J1IBV1"/>
<accession>A0A1J1IBV1</accession>
<evidence type="ECO:0000313" key="2">
    <source>
        <dbReference type="Proteomes" id="UP000183832"/>
    </source>
</evidence>
<reference evidence="1 2" key="1">
    <citation type="submission" date="2015-04" db="EMBL/GenBank/DDBJ databases">
        <authorList>
            <person name="Syromyatnikov M.Y."/>
            <person name="Popov V.N."/>
        </authorList>
    </citation>
    <scope>NUCLEOTIDE SEQUENCE [LARGE SCALE GENOMIC DNA]</scope>
</reference>
<proteinExistence type="predicted"/>
<evidence type="ECO:0000313" key="1">
    <source>
        <dbReference type="EMBL" id="CRK95913.1"/>
    </source>
</evidence>
<organism evidence="1 2">
    <name type="scientific">Clunio marinus</name>
    <dbReference type="NCBI Taxonomy" id="568069"/>
    <lineage>
        <taxon>Eukaryota</taxon>
        <taxon>Metazoa</taxon>
        <taxon>Ecdysozoa</taxon>
        <taxon>Arthropoda</taxon>
        <taxon>Hexapoda</taxon>
        <taxon>Insecta</taxon>
        <taxon>Pterygota</taxon>
        <taxon>Neoptera</taxon>
        <taxon>Endopterygota</taxon>
        <taxon>Diptera</taxon>
        <taxon>Nematocera</taxon>
        <taxon>Chironomoidea</taxon>
        <taxon>Chironomidae</taxon>
        <taxon>Clunio</taxon>
    </lineage>
</organism>
<sequence length="89" mass="10317">MLRIIVIKPPKVESFPINPTNMTGKNHFVKWFLACCVGDSSYFSETLKGQKLVVCFSTELVHLCMKASHNLWERLELTKCDEKQLHHKL</sequence>
<protein>
    <submittedName>
        <fullName evidence="1">CLUMA_CG009359, isoform A</fullName>
    </submittedName>
</protein>
<keyword evidence="2" id="KW-1185">Reference proteome</keyword>
<gene>
    <name evidence="1" type="ORF">CLUMA_CG009359</name>
</gene>
<dbReference type="EMBL" id="CVRI01000043">
    <property type="protein sequence ID" value="CRK95913.1"/>
    <property type="molecule type" value="Genomic_DNA"/>
</dbReference>